<feature type="compositionally biased region" description="Polar residues" evidence="1">
    <location>
        <begin position="96"/>
        <end position="130"/>
    </location>
</feature>
<protein>
    <submittedName>
        <fullName evidence="2">Structural protein</fullName>
    </submittedName>
</protein>
<accession>A0AAE9FM84</accession>
<evidence type="ECO:0000256" key="1">
    <source>
        <dbReference type="SAM" id="MobiDB-lite"/>
    </source>
</evidence>
<feature type="compositionally biased region" description="Polar residues" evidence="1">
    <location>
        <begin position="78"/>
        <end position="88"/>
    </location>
</feature>
<gene>
    <name evidence="2" type="ORF">Loshitsa2_00034</name>
</gene>
<proteinExistence type="predicted"/>
<dbReference type="Proteomes" id="UP000829102">
    <property type="component" value="Segment"/>
</dbReference>
<evidence type="ECO:0000313" key="3">
    <source>
        <dbReference type="Proteomes" id="UP000829102"/>
    </source>
</evidence>
<sequence length="130" mass="13655">MSGGIMKHLNPVSNIKSALKAKNLKQFMKSSFVDPLGAGDKLKKIGGDMMGTRAARQQAQAQMDATAAQTAQYQEQLKASQAQNQLDSQGDLGNVATVTSGGTAQASDDSLTSSTRKNRKQLISNTLGLG</sequence>
<reference evidence="2 3" key="1">
    <citation type="journal article" date="2022" name="Arch. Virol.">
        <title>Two novel Erwinia amylovora bacteriophages, Loshitsa2 and Micant, isolated in Belarus.</title>
        <authorList>
            <person name="Besarab N.V."/>
            <person name="Letarov A.V."/>
            <person name="Kulikov E.E."/>
            <person name="Babenko V.V."/>
            <person name="Belalov I.S."/>
            <person name="Lagonenko A.L."/>
            <person name="Golomidova A.K."/>
            <person name="Evtushenkov A.N."/>
        </authorList>
    </citation>
    <scope>NUCLEOTIDE SEQUENCE [LARGE SCALE GENOMIC DNA]</scope>
</reference>
<feature type="region of interest" description="Disordered" evidence="1">
    <location>
        <begin position="78"/>
        <end position="130"/>
    </location>
</feature>
<organism evidence="2 3">
    <name type="scientific">Erwinia phage Loshitsa2</name>
    <dbReference type="NCBI Taxonomy" id="2923254"/>
    <lineage>
        <taxon>Viruses</taxon>
        <taxon>Duplodnaviria</taxon>
        <taxon>Heunggongvirae</taxon>
        <taxon>Uroviricota</taxon>
        <taxon>Caudoviricetes</taxon>
        <taxon>Autographivirales</taxon>
        <taxon>Autoscriptoviridae</taxon>
        <taxon>Slopekvirinae</taxon>
        <taxon>Micantvirus</taxon>
        <taxon>Micantvirus loshitsa2</taxon>
    </lineage>
</organism>
<keyword evidence="3" id="KW-1185">Reference proteome</keyword>
<name>A0AAE9FM84_9CAUD</name>
<dbReference type="EMBL" id="OM513680">
    <property type="protein sequence ID" value="UNA01162.1"/>
    <property type="molecule type" value="Genomic_DNA"/>
</dbReference>
<evidence type="ECO:0000313" key="2">
    <source>
        <dbReference type="EMBL" id="UNA01162.1"/>
    </source>
</evidence>